<dbReference type="EMBL" id="VSSQ01054915">
    <property type="protein sequence ID" value="MPN08826.1"/>
    <property type="molecule type" value="Genomic_DNA"/>
</dbReference>
<sequence length="87" mass="9554">MMEMYGLGVLKVLIEGDGSRSRSHPDVPFPVGCNKTGPVTFVDGVSFQVVPVIDKKQLTRFIFFNVIDASAVSRDPQPAFAIFKHTV</sequence>
<dbReference type="AlphaFoldDB" id="A0A645F5C8"/>
<organism evidence="1">
    <name type="scientific">bioreactor metagenome</name>
    <dbReference type="NCBI Taxonomy" id="1076179"/>
    <lineage>
        <taxon>unclassified sequences</taxon>
        <taxon>metagenomes</taxon>
        <taxon>ecological metagenomes</taxon>
    </lineage>
</organism>
<accession>A0A645F5C8</accession>
<name>A0A645F5C8_9ZZZZ</name>
<reference evidence="1" key="1">
    <citation type="submission" date="2019-08" db="EMBL/GenBank/DDBJ databases">
        <authorList>
            <person name="Kucharzyk K."/>
            <person name="Murdoch R.W."/>
            <person name="Higgins S."/>
            <person name="Loffler F."/>
        </authorList>
    </citation>
    <scope>NUCLEOTIDE SEQUENCE</scope>
</reference>
<protein>
    <submittedName>
        <fullName evidence="1">Uncharacterized protein</fullName>
    </submittedName>
</protein>
<gene>
    <name evidence="1" type="ORF">SDC9_156112</name>
</gene>
<proteinExistence type="predicted"/>
<comment type="caution">
    <text evidence="1">The sequence shown here is derived from an EMBL/GenBank/DDBJ whole genome shotgun (WGS) entry which is preliminary data.</text>
</comment>
<evidence type="ECO:0000313" key="1">
    <source>
        <dbReference type="EMBL" id="MPN08826.1"/>
    </source>
</evidence>